<dbReference type="GO" id="GO:0015740">
    <property type="term" value="P:C4-dicarboxylate transport"/>
    <property type="evidence" value="ECO:0007669"/>
    <property type="project" value="TreeGrafter"/>
</dbReference>
<evidence type="ECO:0000256" key="7">
    <source>
        <dbReference type="ARBA" id="ARBA00023136"/>
    </source>
</evidence>
<comment type="function">
    <text evidence="9">Part of the tripartite ATP-independent periplasmic (TRAP) transport system.</text>
</comment>
<evidence type="ECO:0000256" key="5">
    <source>
        <dbReference type="ARBA" id="ARBA00022692"/>
    </source>
</evidence>
<evidence type="ECO:0000256" key="8">
    <source>
        <dbReference type="ARBA" id="ARBA00038436"/>
    </source>
</evidence>
<comment type="similarity">
    <text evidence="8 9">Belongs to the TRAP transporter small permease family.</text>
</comment>
<evidence type="ECO:0000259" key="10">
    <source>
        <dbReference type="Pfam" id="PF04290"/>
    </source>
</evidence>
<protein>
    <recommendedName>
        <fullName evidence="9">TRAP transporter small permease protein</fullName>
    </recommendedName>
</protein>
<gene>
    <name evidence="11" type="ORF">SAMN05428998_11087</name>
</gene>
<keyword evidence="3" id="KW-1003">Cell membrane</keyword>
<evidence type="ECO:0000256" key="6">
    <source>
        <dbReference type="ARBA" id="ARBA00022989"/>
    </source>
</evidence>
<reference evidence="11 12" key="1">
    <citation type="submission" date="2017-04" db="EMBL/GenBank/DDBJ databases">
        <authorList>
            <person name="Afonso C.L."/>
            <person name="Miller P.J."/>
            <person name="Scott M.A."/>
            <person name="Spackman E."/>
            <person name="Goraichik I."/>
            <person name="Dimitrov K.M."/>
            <person name="Suarez D.L."/>
            <person name="Swayne D.E."/>
        </authorList>
    </citation>
    <scope>NUCLEOTIDE SEQUENCE [LARGE SCALE GENOMIC DNA]</scope>
    <source>
        <strain evidence="11 12">USBA 355</strain>
    </source>
</reference>
<dbReference type="Pfam" id="PF04290">
    <property type="entry name" value="DctQ"/>
    <property type="match status" value="1"/>
</dbReference>
<comment type="subunit">
    <text evidence="9">The complex comprises the extracytoplasmic solute receptor protein and the two transmembrane proteins.</text>
</comment>
<organism evidence="11 12">
    <name type="scientific">Tistlia consotensis USBA 355</name>
    <dbReference type="NCBI Taxonomy" id="560819"/>
    <lineage>
        <taxon>Bacteria</taxon>
        <taxon>Pseudomonadati</taxon>
        <taxon>Pseudomonadota</taxon>
        <taxon>Alphaproteobacteria</taxon>
        <taxon>Rhodospirillales</taxon>
        <taxon>Rhodovibrionaceae</taxon>
        <taxon>Tistlia</taxon>
    </lineage>
</organism>
<dbReference type="InterPro" id="IPR007387">
    <property type="entry name" value="TRAP_DctQ"/>
</dbReference>
<keyword evidence="4 9" id="KW-0997">Cell inner membrane</keyword>
<dbReference type="GO" id="GO:0005886">
    <property type="term" value="C:plasma membrane"/>
    <property type="evidence" value="ECO:0007669"/>
    <property type="project" value="UniProtKB-SubCell"/>
</dbReference>
<feature type="transmembrane region" description="Helical" evidence="9">
    <location>
        <begin position="131"/>
        <end position="155"/>
    </location>
</feature>
<dbReference type="PANTHER" id="PTHR35011:SF10">
    <property type="entry name" value="TRAP TRANSPORTER SMALL PERMEASE PROTEIN"/>
    <property type="match status" value="1"/>
</dbReference>
<evidence type="ECO:0000256" key="4">
    <source>
        <dbReference type="ARBA" id="ARBA00022519"/>
    </source>
</evidence>
<name>A0A1Y6C152_9PROT</name>
<evidence type="ECO:0000256" key="2">
    <source>
        <dbReference type="ARBA" id="ARBA00022448"/>
    </source>
</evidence>
<evidence type="ECO:0000313" key="11">
    <source>
        <dbReference type="EMBL" id="SMF30106.1"/>
    </source>
</evidence>
<sequence>MRTLERIAALLADAVMVVGGVALVLMMTQVTLDVAGKYFLNAPLPVTLEVVSNYYMVAVVFLPLAAVERRNGHIHVELLYSLLPRVARGLLDLLACGLGIFFFGLMTRAAWTVALRKFHVGEFIMGSHHVVIWPSRFLVPLGAGLITVILVLKFLRGAVALVRPDLAPDEASSGSHLDVTG</sequence>
<dbReference type="InterPro" id="IPR055348">
    <property type="entry name" value="DctQ"/>
</dbReference>
<keyword evidence="7 9" id="KW-0472">Membrane</keyword>
<dbReference type="AlphaFoldDB" id="A0A1Y6C152"/>
<evidence type="ECO:0000256" key="3">
    <source>
        <dbReference type="ARBA" id="ARBA00022475"/>
    </source>
</evidence>
<feature type="domain" description="Tripartite ATP-independent periplasmic transporters DctQ component" evidence="10">
    <location>
        <begin position="26"/>
        <end position="157"/>
    </location>
</feature>
<evidence type="ECO:0000256" key="1">
    <source>
        <dbReference type="ARBA" id="ARBA00004429"/>
    </source>
</evidence>
<keyword evidence="12" id="KW-1185">Reference proteome</keyword>
<evidence type="ECO:0000256" key="9">
    <source>
        <dbReference type="RuleBase" id="RU369079"/>
    </source>
</evidence>
<feature type="transmembrane region" description="Helical" evidence="9">
    <location>
        <begin position="7"/>
        <end position="30"/>
    </location>
</feature>
<feature type="transmembrane region" description="Helical" evidence="9">
    <location>
        <begin position="89"/>
        <end position="111"/>
    </location>
</feature>
<dbReference type="Proteomes" id="UP000192917">
    <property type="component" value="Unassembled WGS sequence"/>
</dbReference>
<keyword evidence="6 9" id="KW-1133">Transmembrane helix</keyword>
<dbReference type="STRING" id="560819.SAMN05428998_11087"/>
<proteinExistence type="inferred from homology"/>
<keyword evidence="2 9" id="KW-0813">Transport</keyword>
<accession>A0A1Y6C152</accession>
<evidence type="ECO:0000313" key="12">
    <source>
        <dbReference type="Proteomes" id="UP000192917"/>
    </source>
</evidence>
<comment type="subcellular location">
    <subcellularLocation>
        <location evidence="1 9">Cell inner membrane</location>
        <topology evidence="1 9">Multi-pass membrane protein</topology>
    </subcellularLocation>
</comment>
<dbReference type="RefSeq" id="WP_085123308.1">
    <property type="nucleotide sequence ID" value="NZ_FWZX01000010.1"/>
</dbReference>
<dbReference type="PANTHER" id="PTHR35011">
    <property type="entry name" value="2,3-DIKETO-L-GULONATE TRAP TRANSPORTER SMALL PERMEASE PROTEIN YIAM"/>
    <property type="match status" value="1"/>
</dbReference>
<keyword evidence="5 9" id="KW-0812">Transmembrane</keyword>
<dbReference type="GO" id="GO:0022857">
    <property type="term" value="F:transmembrane transporter activity"/>
    <property type="evidence" value="ECO:0007669"/>
    <property type="project" value="UniProtKB-UniRule"/>
</dbReference>
<dbReference type="EMBL" id="FWZX01000010">
    <property type="protein sequence ID" value="SMF30106.1"/>
    <property type="molecule type" value="Genomic_DNA"/>
</dbReference>
<feature type="transmembrane region" description="Helical" evidence="9">
    <location>
        <begin position="50"/>
        <end position="68"/>
    </location>
</feature>